<evidence type="ECO:0000256" key="1">
    <source>
        <dbReference type="ARBA" id="ARBA00000085"/>
    </source>
</evidence>
<evidence type="ECO:0000259" key="8">
    <source>
        <dbReference type="PROSITE" id="PS50109"/>
    </source>
</evidence>
<dbReference type="InterPro" id="IPR004358">
    <property type="entry name" value="Sig_transdc_His_kin-like_C"/>
</dbReference>
<evidence type="ECO:0000313" key="9">
    <source>
        <dbReference type="EMBL" id="REI43116.1"/>
    </source>
</evidence>
<feature type="transmembrane region" description="Helical" evidence="7">
    <location>
        <begin position="286"/>
        <end position="306"/>
    </location>
</feature>
<evidence type="ECO:0000256" key="6">
    <source>
        <dbReference type="ARBA" id="ARBA00023012"/>
    </source>
</evidence>
<evidence type="ECO:0000256" key="5">
    <source>
        <dbReference type="ARBA" id="ARBA00022777"/>
    </source>
</evidence>
<dbReference type="SUPFAM" id="SSF55874">
    <property type="entry name" value="ATPase domain of HSP90 chaperone/DNA topoisomerase II/histidine kinase"/>
    <property type="match status" value="1"/>
</dbReference>
<dbReference type="EC" id="2.7.13.3" evidence="2"/>
<evidence type="ECO:0000256" key="4">
    <source>
        <dbReference type="ARBA" id="ARBA00022679"/>
    </source>
</evidence>
<organism evidence="9 10">
    <name type="scientific">Psychrilyobacter piezotolerans</name>
    <dbReference type="NCBI Taxonomy" id="2293438"/>
    <lineage>
        <taxon>Bacteria</taxon>
        <taxon>Fusobacteriati</taxon>
        <taxon>Fusobacteriota</taxon>
        <taxon>Fusobacteriia</taxon>
        <taxon>Fusobacteriales</taxon>
        <taxon>Fusobacteriaceae</taxon>
        <taxon>Psychrilyobacter</taxon>
    </lineage>
</organism>
<dbReference type="PANTHER" id="PTHR43711">
    <property type="entry name" value="TWO-COMPONENT HISTIDINE KINASE"/>
    <property type="match status" value="1"/>
</dbReference>
<gene>
    <name evidence="9" type="ORF">DYH56_00245</name>
</gene>
<dbReference type="SUPFAM" id="SSF47384">
    <property type="entry name" value="Homodimeric domain of signal transducing histidine kinase"/>
    <property type="match status" value="1"/>
</dbReference>
<keyword evidence="5 9" id="KW-0418">Kinase</keyword>
<keyword evidence="7" id="KW-0472">Membrane</keyword>
<evidence type="ECO:0000256" key="2">
    <source>
        <dbReference type="ARBA" id="ARBA00012438"/>
    </source>
</evidence>
<dbReference type="Proteomes" id="UP000263486">
    <property type="component" value="Unassembled WGS sequence"/>
</dbReference>
<dbReference type="InterPro" id="IPR003661">
    <property type="entry name" value="HisK_dim/P_dom"/>
</dbReference>
<protein>
    <recommendedName>
        <fullName evidence="2">histidine kinase</fullName>
        <ecNumber evidence="2">2.7.13.3</ecNumber>
    </recommendedName>
</protein>
<evidence type="ECO:0000256" key="7">
    <source>
        <dbReference type="SAM" id="Phobius"/>
    </source>
</evidence>
<reference evidence="9 10" key="1">
    <citation type="submission" date="2018-08" db="EMBL/GenBank/DDBJ databases">
        <title>Draft genome sequence of Psychrilyobacter sp. strain SD5 isolated from Black Sea water.</title>
        <authorList>
            <person name="Yadav S."/>
            <person name="Villanueva L."/>
            <person name="Damste J.S.S."/>
        </authorList>
    </citation>
    <scope>NUCLEOTIDE SEQUENCE [LARGE SCALE GENOMIC DNA]</scope>
    <source>
        <strain evidence="9 10">SD5</strain>
    </source>
</reference>
<keyword evidence="4" id="KW-0808">Transferase</keyword>
<keyword evidence="7" id="KW-1133">Transmembrane helix</keyword>
<keyword evidence="9" id="KW-0489">Methyltransferase</keyword>
<dbReference type="PANTHER" id="PTHR43711:SF1">
    <property type="entry name" value="HISTIDINE KINASE 1"/>
    <property type="match status" value="1"/>
</dbReference>
<dbReference type="EMBL" id="QUAJ01000001">
    <property type="protein sequence ID" value="REI43116.1"/>
    <property type="molecule type" value="Genomic_DNA"/>
</dbReference>
<keyword evidence="3" id="KW-0597">Phosphoprotein</keyword>
<feature type="domain" description="Histidine kinase" evidence="8">
    <location>
        <begin position="339"/>
        <end position="557"/>
    </location>
</feature>
<dbReference type="Pfam" id="PF00512">
    <property type="entry name" value="HisKA"/>
    <property type="match status" value="1"/>
</dbReference>
<evidence type="ECO:0000313" key="10">
    <source>
        <dbReference type="Proteomes" id="UP000263486"/>
    </source>
</evidence>
<evidence type="ECO:0000256" key="3">
    <source>
        <dbReference type="ARBA" id="ARBA00022553"/>
    </source>
</evidence>
<dbReference type="GO" id="GO:0016301">
    <property type="term" value="F:kinase activity"/>
    <property type="evidence" value="ECO:0007669"/>
    <property type="project" value="UniProtKB-KW"/>
</dbReference>
<dbReference type="InterPro" id="IPR003594">
    <property type="entry name" value="HATPase_dom"/>
</dbReference>
<dbReference type="PRINTS" id="PR00344">
    <property type="entry name" value="BCTRLSENSOR"/>
</dbReference>
<sequence>MTRSKIKIFKSYLLLLGGSLIPLFLFISFFYQFNISQNIEKMKSEKKMILNLIKKDIEREFVDYIDDVRFLSETPQLRSLLYRRSNLKENQDYLKSYLKIKSKYFAGYVRNNRNHVVIEEYHNNGYIKFPEQFLTKNPKKITFSKLGKYKNNFIVNITAPIYGENDAPLGTISLYGKQGWIDGILEKYRSINLIADGDFYWLSLDNNNKIDEFQKTEILKQGNFLPINSNSGSVLSKDVLFTFDTIDFKELFPQLDFSENTESTWRLIVKVPETEIIAMKKHFLDGYRLLSLFIFFFLSIIIWVILKETNKRKFYENKLESQNQKLIENNRTKDKFISILAHDLKSPFTGITGIFNILTRKYDFYDETKKKKLIYSINDSIQGINALLINLLEWSKIQRGHVIPSPIKVKINDLTGSAYQVLKLNLESKNIKFSNNISDKHFIWADKNMIDAVFRNILSNAIKFTPNSGKIELYSERKDKFILIYIKDNGVGMNLDIQSKLFKLDQHLTTLGTENEKGTGLGLIITKEFIHLNRGSLEVDSIKDQGTTFIIKLPAYREI</sequence>
<dbReference type="PROSITE" id="PS50109">
    <property type="entry name" value="HIS_KIN"/>
    <property type="match status" value="1"/>
</dbReference>
<dbReference type="SMART" id="SM00388">
    <property type="entry name" value="HisKA"/>
    <property type="match status" value="1"/>
</dbReference>
<accession>A0ABX9KKP0</accession>
<dbReference type="Pfam" id="PF02518">
    <property type="entry name" value="HATPase_c"/>
    <property type="match status" value="1"/>
</dbReference>
<dbReference type="Gene3D" id="3.30.565.10">
    <property type="entry name" value="Histidine kinase-like ATPase, C-terminal domain"/>
    <property type="match status" value="1"/>
</dbReference>
<dbReference type="RefSeq" id="WP_114640836.1">
    <property type="nucleotide sequence ID" value="NZ_JAACIO010000001.1"/>
</dbReference>
<name>A0ABX9KKP0_9FUSO</name>
<dbReference type="InterPro" id="IPR036097">
    <property type="entry name" value="HisK_dim/P_sf"/>
</dbReference>
<dbReference type="Gene3D" id="1.10.287.130">
    <property type="match status" value="1"/>
</dbReference>
<dbReference type="SMART" id="SM00387">
    <property type="entry name" value="HATPase_c"/>
    <property type="match status" value="1"/>
</dbReference>
<proteinExistence type="predicted"/>
<dbReference type="InterPro" id="IPR050736">
    <property type="entry name" value="Sensor_HK_Regulatory"/>
</dbReference>
<keyword evidence="7" id="KW-0812">Transmembrane</keyword>
<dbReference type="GO" id="GO:0032259">
    <property type="term" value="P:methylation"/>
    <property type="evidence" value="ECO:0007669"/>
    <property type="project" value="UniProtKB-KW"/>
</dbReference>
<comment type="caution">
    <text evidence="9">The sequence shown here is derived from an EMBL/GenBank/DDBJ whole genome shotgun (WGS) entry which is preliminary data.</text>
</comment>
<keyword evidence="10" id="KW-1185">Reference proteome</keyword>
<dbReference type="CDD" id="cd00075">
    <property type="entry name" value="HATPase"/>
    <property type="match status" value="1"/>
</dbReference>
<dbReference type="CDD" id="cd00082">
    <property type="entry name" value="HisKA"/>
    <property type="match status" value="1"/>
</dbReference>
<dbReference type="InterPro" id="IPR005467">
    <property type="entry name" value="His_kinase_dom"/>
</dbReference>
<keyword evidence="6" id="KW-0902">Two-component regulatory system</keyword>
<dbReference type="GO" id="GO:0008168">
    <property type="term" value="F:methyltransferase activity"/>
    <property type="evidence" value="ECO:0007669"/>
    <property type="project" value="UniProtKB-KW"/>
</dbReference>
<feature type="transmembrane region" description="Helical" evidence="7">
    <location>
        <begin position="12"/>
        <end position="33"/>
    </location>
</feature>
<dbReference type="InterPro" id="IPR036890">
    <property type="entry name" value="HATPase_C_sf"/>
</dbReference>
<comment type="catalytic activity">
    <reaction evidence="1">
        <text>ATP + protein L-histidine = ADP + protein N-phospho-L-histidine.</text>
        <dbReference type="EC" id="2.7.13.3"/>
    </reaction>
</comment>